<dbReference type="Proteomes" id="UP000315496">
    <property type="component" value="Chromosome 4"/>
</dbReference>
<keyword evidence="1" id="KW-0040">ANK repeat</keyword>
<proteinExistence type="predicted"/>
<dbReference type="Pfam" id="PF12796">
    <property type="entry name" value="Ank_2"/>
    <property type="match status" value="3"/>
</dbReference>
<dbReference type="EMBL" id="VDLU01000004">
    <property type="protein sequence ID" value="TNJ26871.1"/>
    <property type="molecule type" value="Genomic_DNA"/>
</dbReference>
<comment type="caution">
    <text evidence="3">The sequence shown here is derived from an EMBL/GenBank/DDBJ whole genome shotgun (WGS) entry which is preliminary data.</text>
</comment>
<dbReference type="InterPro" id="IPR036770">
    <property type="entry name" value="Ankyrin_rpt-contain_sf"/>
</dbReference>
<sequence>MRLTRLHAAAKAGDVGLVRELVEALYGVRDAEGRTALMHAAIHGHEACVQQLLGHESRLRDGEGRTALMYAVIEGHQRCVRLLAGHETRLLDVAGRSALMYALLHRRTGYVSLLLQESRLQTTRGFDEYRPGTTALMIAARLGQLQAVQALRGLEGLDEGKRAWKDVEGRTALTHALEGAKLLHRGSDEYEKIVSMLEGLEGPNKGEEEAPSSKGPELKLDLKQELKQKAEREVESAGNAGMTEMMHAAYRGDEEAVARLLKREKRKRSRYGWTALMFATAAGHAPLVELLRPYEARMRDVNGWTALMLAAELGDVECVRLLLPTEAELCASDGTTPLELALLGGWEDVAALLRRDERGGKGEKECGKKKGRLTPLMRAVIDGDGRVDSALLEYAGQQDRSGHTALMHAVFHGRVGLVRFLSRYELGMKDYDGRTALMHAVERLELHLIKPLLGEREERDKKGRSALDIAYEIGGHYGPPGCGHHPRRQDLEKVIWYLEGEKEKS</sequence>
<feature type="repeat" description="ANK" evidence="1">
    <location>
        <begin position="302"/>
        <end position="334"/>
    </location>
</feature>
<keyword evidence="4" id="KW-1185">Reference proteome</keyword>
<gene>
    <name evidence="3" type="ORF">GMRT_10549</name>
</gene>
<dbReference type="VEuPathDB" id="GiardiaDB:GMRT_10549"/>
<reference evidence="3 4" key="1">
    <citation type="submission" date="2019-05" db="EMBL/GenBank/DDBJ databases">
        <title>The compact genome of Giardia muris reveals important steps in the evolution of intestinal protozoan parasites.</title>
        <authorList>
            <person name="Xu F."/>
            <person name="Jimenez-Gonzalez A."/>
            <person name="Einarsson E."/>
            <person name="Astvaldsson A."/>
            <person name="Peirasmaki D."/>
            <person name="Eckmann L."/>
            <person name="Andersson J.O."/>
            <person name="Svard S.G."/>
            <person name="Jerlstrom-Hultqvist J."/>
        </authorList>
    </citation>
    <scope>NUCLEOTIDE SEQUENCE [LARGE SCALE GENOMIC DNA]</scope>
    <source>
        <strain evidence="3 4">Roberts-Thomson</strain>
    </source>
</reference>
<dbReference type="OrthoDB" id="20872at2759"/>
<dbReference type="PROSITE" id="PS50297">
    <property type="entry name" value="ANK_REP_REGION"/>
    <property type="match status" value="1"/>
</dbReference>
<dbReference type="AlphaFoldDB" id="A0A4Z1T386"/>
<evidence type="ECO:0000313" key="4">
    <source>
        <dbReference type="Proteomes" id="UP000315496"/>
    </source>
</evidence>
<dbReference type="PROSITE" id="PS50088">
    <property type="entry name" value="ANK_REPEAT"/>
    <property type="match status" value="1"/>
</dbReference>
<dbReference type="PANTHER" id="PTHR24120">
    <property type="entry name" value="GH07239P"/>
    <property type="match status" value="1"/>
</dbReference>
<dbReference type="SUPFAM" id="SSF48403">
    <property type="entry name" value="Ankyrin repeat"/>
    <property type="match status" value="2"/>
</dbReference>
<evidence type="ECO:0000256" key="2">
    <source>
        <dbReference type="SAM" id="MobiDB-lite"/>
    </source>
</evidence>
<dbReference type="InterPro" id="IPR002110">
    <property type="entry name" value="Ankyrin_rpt"/>
</dbReference>
<protein>
    <submittedName>
        <fullName evidence="3">Ankyrin repeat protein 1</fullName>
    </submittedName>
</protein>
<evidence type="ECO:0000256" key="1">
    <source>
        <dbReference type="PROSITE-ProRule" id="PRU00023"/>
    </source>
</evidence>
<dbReference type="PANTHER" id="PTHR24120:SF4">
    <property type="entry name" value="GH07239P"/>
    <property type="match status" value="1"/>
</dbReference>
<dbReference type="SMART" id="SM00248">
    <property type="entry name" value="ANK"/>
    <property type="match status" value="10"/>
</dbReference>
<name>A0A4Z1T386_GIAMU</name>
<feature type="region of interest" description="Disordered" evidence="2">
    <location>
        <begin position="199"/>
        <end position="219"/>
    </location>
</feature>
<organism evidence="3 4">
    <name type="scientific">Giardia muris</name>
    <dbReference type="NCBI Taxonomy" id="5742"/>
    <lineage>
        <taxon>Eukaryota</taxon>
        <taxon>Metamonada</taxon>
        <taxon>Diplomonadida</taxon>
        <taxon>Hexamitidae</taxon>
        <taxon>Giardiinae</taxon>
        <taxon>Giardia</taxon>
    </lineage>
</organism>
<dbReference type="Gene3D" id="1.25.40.20">
    <property type="entry name" value="Ankyrin repeat-containing domain"/>
    <property type="match status" value="3"/>
</dbReference>
<evidence type="ECO:0000313" key="3">
    <source>
        <dbReference type="EMBL" id="TNJ26871.1"/>
    </source>
</evidence>
<accession>A0A4Z1T386</accession>